<dbReference type="OrthoDB" id="3826164at2"/>
<dbReference type="Proteomes" id="UP000250434">
    <property type="component" value="Chromosome"/>
</dbReference>
<sequence length="434" mass="47435">MIDRHTPACHRAKVDAMVSYQQLRAAKPDTFATAADDWLKLAKEAETAAENLYERGGNALGEQWSDTLGEKAGGHCRKIAQDFQAAGMAIRGVVTTLDGLATALAAAKRNLDTAVQFATGAGLEVDDTGKVTVPAGADDPKAEERAKRAGWLIWDAVNDATKIDEDAAASLKRLIQPAGITKLMTQDELAKDILNDEVKKAGHTGLAMLRQTMPLNADAQTQAEWWKSLSEDQRKQYLRGAPVQLYDMPGIPDDIKTELVGNDGLNRIEMIRWAEKHGESGYSDVPGMENCTNFVSYAMNEGGMVPHDKTGDKGWNQDHQGLPKLPFVGSPDQYRQGDAWAAAQNHHDYMLKNGGESVKVPDARPGDLLYMRNEKGVIHHASVVTAVTPDGEILYTQHNSNHTNIGLNHRLSHNETRTGAGDEPLIVRPHPNWD</sequence>
<dbReference type="Pfam" id="PF12671">
    <property type="entry name" value="Amidase_6"/>
    <property type="match status" value="1"/>
</dbReference>
<organism evidence="2 3">
    <name type="scientific">Amycolatopsis albispora</name>
    <dbReference type="NCBI Taxonomy" id="1804986"/>
    <lineage>
        <taxon>Bacteria</taxon>
        <taxon>Bacillati</taxon>
        <taxon>Actinomycetota</taxon>
        <taxon>Actinomycetes</taxon>
        <taxon>Pseudonocardiales</taxon>
        <taxon>Pseudonocardiaceae</taxon>
        <taxon>Amycolatopsis</taxon>
    </lineage>
</organism>
<dbReference type="KEGG" id="aab:A4R43_40490"/>
<feature type="domain" description="Putative amidase" evidence="1">
    <location>
        <begin position="266"/>
        <end position="408"/>
    </location>
</feature>
<dbReference type="InterPro" id="IPR024301">
    <property type="entry name" value="Amidase_6"/>
</dbReference>
<accession>A0A344LIS7</accession>
<keyword evidence="3" id="KW-1185">Reference proteome</keyword>
<name>A0A344LIS7_9PSEU</name>
<evidence type="ECO:0000259" key="1">
    <source>
        <dbReference type="Pfam" id="PF12671"/>
    </source>
</evidence>
<evidence type="ECO:0000313" key="2">
    <source>
        <dbReference type="EMBL" id="AXB47951.1"/>
    </source>
</evidence>
<dbReference type="AlphaFoldDB" id="A0A344LIS7"/>
<dbReference type="PANTHER" id="PTHR40032">
    <property type="entry name" value="EXPORTED PROTEIN-RELATED"/>
    <property type="match status" value="1"/>
</dbReference>
<protein>
    <recommendedName>
        <fullName evidence="1">Putative amidase domain-containing protein</fullName>
    </recommendedName>
</protein>
<reference evidence="2 3" key="1">
    <citation type="submission" date="2016-04" db="EMBL/GenBank/DDBJ databases">
        <title>Complete genome sequence and analysis of deep-sea sediment isolate, Amycolatopsis sp. WP1.</title>
        <authorList>
            <person name="Wang H."/>
            <person name="Chen S."/>
            <person name="Wu Q."/>
        </authorList>
    </citation>
    <scope>NUCLEOTIDE SEQUENCE [LARGE SCALE GENOMIC DNA]</scope>
    <source>
        <strain evidence="2 3">WP1</strain>
    </source>
</reference>
<dbReference type="PANTHER" id="PTHR40032:SF1">
    <property type="entry name" value="EXPORTED PROTEIN"/>
    <property type="match status" value="1"/>
</dbReference>
<evidence type="ECO:0000313" key="3">
    <source>
        <dbReference type="Proteomes" id="UP000250434"/>
    </source>
</evidence>
<proteinExistence type="predicted"/>
<dbReference type="EMBL" id="CP015163">
    <property type="protein sequence ID" value="AXB47951.1"/>
    <property type="molecule type" value="Genomic_DNA"/>
</dbReference>
<gene>
    <name evidence="2" type="ORF">A4R43_40490</name>
</gene>